<dbReference type="EMBL" id="FOCG01000001">
    <property type="protein sequence ID" value="SEM59963.1"/>
    <property type="molecule type" value="Genomic_DNA"/>
</dbReference>
<organism evidence="1 2">
    <name type="scientific">Hydrogenoanaerobacterium saccharovorans</name>
    <dbReference type="NCBI Taxonomy" id="474960"/>
    <lineage>
        <taxon>Bacteria</taxon>
        <taxon>Bacillati</taxon>
        <taxon>Bacillota</taxon>
        <taxon>Clostridia</taxon>
        <taxon>Eubacteriales</taxon>
        <taxon>Oscillospiraceae</taxon>
        <taxon>Hydrogenoanaerobacterium</taxon>
    </lineage>
</organism>
<dbReference type="AlphaFoldDB" id="A0A1H7ZNV7"/>
<gene>
    <name evidence="1" type="ORF">SAMN05216180_0788</name>
</gene>
<keyword evidence="2" id="KW-1185">Reference proteome</keyword>
<dbReference type="Pfam" id="PF12685">
    <property type="entry name" value="SpoIIIAH"/>
    <property type="match status" value="1"/>
</dbReference>
<accession>A0A1H7ZNV7</accession>
<dbReference type="Proteomes" id="UP000199158">
    <property type="component" value="Unassembled WGS sequence"/>
</dbReference>
<dbReference type="OrthoDB" id="1680784at2"/>
<dbReference type="Gene3D" id="1.10.287.4300">
    <property type="entry name" value="Stage III sporulation protein AH-like"/>
    <property type="match status" value="1"/>
</dbReference>
<evidence type="ECO:0000313" key="1">
    <source>
        <dbReference type="EMBL" id="SEM59963.1"/>
    </source>
</evidence>
<dbReference type="STRING" id="474960.SAMN05216180_0788"/>
<reference evidence="1 2" key="1">
    <citation type="submission" date="2016-10" db="EMBL/GenBank/DDBJ databases">
        <authorList>
            <person name="de Groot N.N."/>
        </authorList>
    </citation>
    <scope>NUCLEOTIDE SEQUENCE [LARGE SCALE GENOMIC DNA]</scope>
    <source>
        <strain evidence="1 2">CGMCC 1.5070</strain>
    </source>
</reference>
<dbReference type="InterPro" id="IPR024232">
    <property type="entry name" value="SpoIIIAH"/>
</dbReference>
<protein>
    <submittedName>
        <fullName evidence="1">Stage III sporulation protein AH</fullName>
    </submittedName>
</protein>
<dbReference type="InterPro" id="IPR038503">
    <property type="entry name" value="SpoIIIAH_sf"/>
</dbReference>
<name>A0A1H7ZNV7_9FIRM</name>
<proteinExistence type="predicted"/>
<sequence>MNMILGKRHIILAALVLSLGIAVYLNWVYSASGEDFVATETATTTETKNYGDSKYVSLDGEQIQVVSNSKYFNEARVNRTKTRDKAVDSIKKMFKDADLTDTEKAALAVQATDIAQAIETEGAVESLIKAKGFEDCMVYLADDKADVIVKASGLQKEDVAKIKDIVLAQTDVVVENISITETK</sequence>
<dbReference type="RefSeq" id="WP_092751837.1">
    <property type="nucleotide sequence ID" value="NZ_FOCG01000001.1"/>
</dbReference>
<evidence type="ECO:0000313" key="2">
    <source>
        <dbReference type="Proteomes" id="UP000199158"/>
    </source>
</evidence>